<dbReference type="EMBL" id="AP022607">
    <property type="protein sequence ID" value="BBZ14895.1"/>
    <property type="molecule type" value="Genomic_DNA"/>
</dbReference>
<dbReference type="PANTHER" id="PTHR11941">
    <property type="entry name" value="ENOYL-COA HYDRATASE-RELATED"/>
    <property type="match status" value="1"/>
</dbReference>
<evidence type="ECO:0000313" key="2">
    <source>
        <dbReference type="EMBL" id="BBZ14895.1"/>
    </source>
</evidence>
<dbReference type="Pfam" id="PF00378">
    <property type="entry name" value="ECH_1"/>
    <property type="match status" value="1"/>
</dbReference>
<dbReference type="OrthoDB" id="9777711at2"/>
<proteinExistence type="predicted"/>
<accession>A0A7I7WDI1</accession>
<protein>
    <submittedName>
        <fullName evidence="3">Enoyl-CoA hydratase</fullName>
    </submittedName>
</protein>
<dbReference type="InterPro" id="IPR029045">
    <property type="entry name" value="ClpP/crotonase-like_dom_sf"/>
</dbReference>
<reference evidence="2 5" key="2">
    <citation type="journal article" date="2019" name="Emerg. Microbes Infect.">
        <title>Comprehensive subspecies identification of 175 nontuberculous mycobacteria species based on 7547 genomic profiles.</title>
        <authorList>
            <person name="Matsumoto Y."/>
            <person name="Kinjo T."/>
            <person name="Motooka D."/>
            <person name="Nabeya D."/>
            <person name="Jung N."/>
            <person name="Uechi K."/>
            <person name="Horii T."/>
            <person name="Iida T."/>
            <person name="Fujita J."/>
            <person name="Nakamura S."/>
        </authorList>
    </citation>
    <scope>NUCLEOTIDE SEQUENCE [LARGE SCALE GENOMIC DNA]</scope>
    <source>
        <strain evidence="2 5">JCM 12687</strain>
        <plasmid evidence="2">pJCM12687</plasmid>
    </source>
</reference>
<dbReference type="InterPro" id="IPR001753">
    <property type="entry name" value="Enoyl-CoA_hydra/iso"/>
</dbReference>
<keyword evidence="5" id="KW-1185">Reference proteome</keyword>
<dbReference type="PANTHER" id="PTHR11941:SF133">
    <property type="entry name" value="1,2-EPOXYPHENYLACETYL-COA ISOMERASE"/>
    <property type="match status" value="1"/>
</dbReference>
<dbReference type="Proteomes" id="UP000192441">
    <property type="component" value="Unassembled WGS sequence"/>
</dbReference>
<keyword evidence="2" id="KW-0614">Plasmid</keyword>
<evidence type="ECO:0000313" key="4">
    <source>
        <dbReference type="Proteomes" id="UP000192441"/>
    </source>
</evidence>
<name>A0A7I7WDI1_9MYCO</name>
<evidence type="ECO:0000313" key="5">
    <source>
        <dbReference type="Proteomes" id="UP000467379"/>
    </source>
</evidence>
<dbReference type="CDD" id="cd06558">
    <property type="entry name" value="crotonase-like"/>
    <property type="match status" value="1"/>
</dbReference>
<reference evidence="3 4" key="1">
    <citation type="submission" date="2016-12" db="EMBL/GenBank/DDBJ databases">
        <title>The new phylogeny of genus Mycobacterium.</title>
        <authorList>
            <person name="Tortoli E."/>
            <person name="Trovato A."/>
            <person name="Cirillo D.M."/>
        </authorList>
    </citation>
    <scope>NUCLEOTIDE SEQUENCE [LARGE SCALE GENOMIC DNA]</scope>
    <source>
        <strain evidence="3 4">DSM 44624</strain>
    </source>
</reference>
<organism evidence="3 4">
    <name type="scientific">Mycobacterium branderi</name>
    <dbReference type="NCBI Taxonomy" id="43348"/>
    <lineage>
        <taxon>Bacteria</taxon>
        <taxon>Bacillati</taxon>
        <taxon>Actinomycetota</taxon>
        <taxon>Actinomycetes</taxon>
        <taxon>Mycobacteriales</taxon>
        <taxon>Mycobacteriaceae</taxon>
        <taxon>Mycobacterium</taxon>
    </lineage>
</organism>
<keyword evidence="1" id="KW-0443">Lipid metabolism</keyword>
<dbReference type="RefSeq" id="WP_083130803.1">
    <property type="nucleotide sequence ID" value="NZ_AP022607.1"/>
</dbReference>
<evidence type="ECO:0000256" key="1">
    <source>
        <dbReference type="ARBA" id="ARBA00023098"/>
    </source>
</evidence>
<dbReference type="EMBL" id="MVHM01000002">
    <property type="protein sequence ID" value="ORA40388.1"/>
    <property type="molecule type" value="Genomic_DNA"/>
</dbReference>
<dbReference type="Gene3D" id="3.90.226.10">
    <property type="entry name" value="2-enoyl-CoA Hydratase, Chain A, domain 1"/>
    <property type="match status" value="1"/>
</dbReference>
<dbReference type="AlphaFoldDB" id="A0A7I7WDI1"/>
<dbReference type="GO" id="GO:0003824">
    <property type="term" value="F:catalytic activity"/>
    <property type="evidence" value="ECO:0007669"/>
    <property type="project" value="UniProtKB-ARBA"/>
</dbReference>
<evidence type="ECO:0000313" key="3">
    <source>
        <dbReference type="EMBL" id="ORA40388.1"/>
    </source>
</evidence>
<dbReference type="SUPFAM" id="SSF52096">
    <property type="entry name" value="ClpP/crotonase"/>
    <property type="match status" value="1"/>
</dbReference>
<dbReference type="Proteomes" id="UP000467379">
    <property type="component" value="Plasmid pJCM12687"/>
</dbReference>
<sequence>MTEATTGQQPVTRAVTDGVAVLTWNRPGRNNAWTVPMENEYFRLLEECGNDPSVRVIVVTGVGRSFCPGMDAGVLAENARNGTTTEPHLRTPFTLPRSIPKPIIAAINGACAGIGFVAAMNCDLRFASSTAKLTTSFAQRGIMAEHGLAWSLPRNIGVSKALDLLFSARVVMAPEAAELGIVDRVYEPDELMTQTLDYAANLARNSSPLAMGVIKRQVYAAQESSHEEARTLALRYWMGLLRHHPDFNEGITSFLEKRPPRFAAWDPSTPLEPPPLPR</sequence>
<reference evidence="2" key="3">
    <citation type="submission" date="2020-02" db="EMBL/GenBank/DDBJ databases">
        <authorList>
            <person name="Matsumoto Y."/>
            <person name="Kinjo T."/>
            <person name="Motooka D."/>
            <person name="Nabeya D."/>
            <person name="Jung N."/>
            <person name="Uechi K."/>
            <person name="Horii T."/>
            <person name="Iida T."/>
            <person name="Fujita J."/>
            <person name="Nakamura S."/>
        </authorList>
    </citation>
    <scope>NUCLEOTIDE SEQUENCE</scope>
    <source>
        <strain evidence="2">JCM 12687</strain>
        <plasmid evidence="2">pJCM12687</plasmid>
    </source>
</reference>
<gene>
    <name evidence="2" type="primary">paaG_4</name>
    <name evidence="3" type="ORF">BST20_07625</name>
    <name evidence="2" type="ORF">MBRA_50900</name>
</gene>
<geneLocation type="plasmid" evidence="2 5">
    <name>pJCM12687</name>
</geneLocation>
<dbReference type="GO" id="GO:0006635">
    <property type="term" value="P:fatty acid beta-oxidation"/>
    <property type="evidence" value="ECO:0007669"/>
    <property type="project" value="TreeGrafter"/>
</dbReference>